<dbReference type="SMART" id="SM00408">
    <property type="entry name" value="IGc2"/>
    <property type="match status" value="5"/>
</dbReference>
<feature type="compositionally biased region" description="Acidic residues" evidence="11">
    <location>
        <begin position="362"/>
        <end position="372"/>
    </location>
</feature>
<feature type="compositionally biased region" description="Acidic residues" evidence="11">
    <location>
        <begin position="380"/>
        <end position="395"/>
    </location>
</feature>
<name>A0AAV5UFH5_9BILA</name>
<dbReference type="Proteomes" id="UP001432027">
    <property type="component" value="Unassembled WGS sequence"/>
</dbReference>
<dbReference type="InterPro" id="IPR036116">
    <property type="entry name" value="FN3_sf"/>
</dbReference>
<dbReference type="InterPro" id="IPR009138">
    <property type="entry name" value="Neural_cell_adh"/>
</dbReference>
<evidence type="ECO:0000256" key="11">
    <source>
        <dbReference type="SAM" id="MobiDB-lite"/>
    </source>
</evidence>
<feature type="domain" description="Ig-like" evidence="14">
    <location>
        <begin position="602"/>
        <end position="689"/>
    </location>
</feature>
<evidence type="ECO:0000256" key="8">
    <source>
        <dbReference type="ARBA" id="ARBA00023157"/>
    </source>
</evidence>
<keyword evidence="5" id="KW-0130">Cell adhesion</keyword>
<reference evidence="16" key="1">
    <citation type="submission" date="2023-10" db="EMBL/GenBank/DDBJ databases">
        <title>Genome assembly of Pristionchus species.</title>
        <authorList>
            <person name="Yoshida K."/>
            <person name="Sommer R.J."/>
        </authorList>
    </citation>
    <scope>NUCLEOTIDE SEQUENCE</scope>
    <source>
        <strain evidence="16">RS0144</strain>
    </source>
</reference>
<evidence type="ECO:0000256" key="6">
    <source>
        <dbReference type="ARBA" id="ARBA00022989"/>
    </source>
</evidence>
<evidence type="ECO:0000256" key="4">
    <source>
        <dbReference type="ARBA" id="ARBA00022737"/>
    </source>
</evidence>
<keyword evidence="8" id="KW-1015">Disulfide bond</keyword>
<dbReference type="CDD" id="cd00063">
    <property type="entry name" value="FN3"/>
    <property type="match status" value="1"/>
</dbReference>
<dbReference type="AlphaFoldDB" id="A0AAV5UFH5"/>
<feature type="compositionally biased region" description="Acidic residues" evidence="11">
    <location>
        <begin position="420"/>
        <end position="442"/>
    </location>
</feature>
<dbReference type="SMART" id="SM00409">
    <property type="entry name" value="IG"/>
    <property type="match status" value="5"/>
</dbReference>
<keyword evidence="7 12" id="KW-0472">Membrane</keyword>
<comment type="caution">
    <text evidence="16">The sequence shown here is derived from an EMBL/GenBank/DDBJ whole genome shotgun (WGS) entry which is preliminary data.</text>
</comment>
<evidence type="ECO:0000256" key="5">
    <source>
        <dbReference type="ARBA" id="ARBA00022889"/>
    </source>
</evidence>
<dbReference type="SUPFAM" id="SSF49265">
    <property type="entry name" value="Fibronectin type III"/>
    <property type="match status" value="1"/>
</dbReference>
<dbReference type="GO" id="GO:0030424">
    <property type="term" value="C:axon"/>
    <property type="evidence" value="ECO:0007669"/>
    <property type="project" value="TreeGrafter"/>
</dbReference>
<keyword evidence="17" id="KW-1185">Reference proteome</keyword>
<proteinExistence type="predicted"/>
<dbReference type="InterPro" id="IPR036179">
    <property type="entry name" value="Ig-like_dom_sf"/>
</dbReference>
<dbReference type="Pfam" id="PF07679">
    <property type="entry name" value="I-set"/>
    <property type="match status" value="4"/>
</dbReference>
<feature type="domain" description="Ig-like" evidence="14">
    <location>
        <begin position="225"/>
        <end position="313"/>
    </location>
</feature>
<feature type="domain" description="Ig-like" evidence="14">
    <location>
        <begin position="543"/>
        <end position="599"/>
    </location>
</feature>
<feature type="compositionally biased region" description="Basic and acidic residues" evidence="11">
    <location>
        <begin position="443"/>
        <end position="452"/>
    </location>
</feature>
<dbReference type="CDD" id="cd00096">
    <property type="entry name" value="Ig"/>
    <property type="match status" value="2"/>
</dbReference>
<dbReference type="SMART" id="SM00060">
    <property type="entry name" value="FN3"/>
    <property type="match status" value="1"/>
</dbReference>
<feature type="non-terminal residue" evidence="16">
    <location>
        <position position="1"/>
    </location>
</feature>
<dbReference type="InterPro" id="IPR013098">
    <property type="entry name" value="Ig_I-set"/>
</dbReference>
<evidence type="ECO:0000256" key="9">
    <source>
        <dbReference type="ARBA" id="ARBA00023180"/>
    </source>
</evidence>
<feature type="signal peptide" evidence="13">
    <location>
        <begin position="1"/>
        <end position="30"/>
    </location>
</feature>
<evidence type="ECO:0000256" key="13">
    <source>
        <dbReference type="SAM" id="SignalP"/>
    </source>
</evidence>
<dbReference type="InterPro" id="IPR003598">
    <property type="entry name" value="Ig_sub2"/>
</dbReference>
<evidence type="ECO:0000256" key="1">
    <source>
        <dbReference type="ARBA" id="ARBA00004167"/>
    </source>
</evidence>
<keyword evidence="4" id="KW-0677">Repeat</keyword>
<feature type="domain" description="Ig-like" evidence="14">
    <location>
        <begin position="16"/>
        <end position="126"/>
    </location>
</feature>
<feature type="domain" description="Fibronectin type-III" evidence="15">
    <location>
        <begin position="808"/>
        <end position="911"/>
    </location>
</feature>
<accession>A0AAV5UFH5</accession>
<keyword evidence="2 12" id="KW-0812">Transmembrane</keyword>
<dbReference type="InterPro" id="IPR003961">
    <property type="entry name" value="FN3_dom"/>
</dbReference>
<evidence type="ECO:0000259" key="14">
    <source>
        <dbReference type="PROSITE" id="PS50835"/>
    </source>
</evidence>
<dbReference type="SUPFAM" id="SSF48726">
    <property type="entry name" value="Immunoglobulin"/>
    <property type="match status" value="5"/>
</dbReference>
<dbReference type="PROSITE" id="PS50835">
    <property type="entry name" value="IG_LIKE"/>
    <property type="match status" value="5"/>
</dbReference>
<dbReference type="PROSITE" id="PS50853">
    <property type="entry name" value="FN3"/>
    <property type="match status" value="1"/>
</dbReference>
<dbReference type="GO" id="GO:0005886">
    <property type="term" value="C:plasma membrane"/>
    <property type="evidence" value="ECO:0007669"/>
    <property type="project" value="UniProtKB-ARBA"/>
</dbReference>
<dbReference type="InterPro" id="IPR013783">
    <property type="entry name" value="Ig-like_fold"/>
</dbReference>
<feature type="compositionally biased region" description="Acidic residues" evidence="11">
    <location>
        <begin position="499"/>
        <end position="539"/>
    </location>
</feature>
<dbReference type="PRINTS" id="PR01838">
    <property type="entry name" value="NCAMFAMILY"/>
</dbReference>
<dbReference type="Pfam" id="PF13927">
    <property type="entry name" value="Ig_3"/>
    <property type="match status" value="1"/>
</dbReference>
<feature type="compositionally biased region" description="Acidic residues" evidence="11">
    <location>
        <begin position="402"/>
        <end position="412"/>
    </location>
</feature>
<dbReference type="Pfam" id="PF00041">
    <property type="entry name" value="fn3"/>
    <property type="match status" value="1"/>
</dbReference>
<keyword evidence="3 13" id="KW-0732">Signal</keyword>
<feature type="region of interest" description="Disordered" evidence="11">
    <location>
        <begin position="356"/>
        <end position="541"/>
    </location>
</feature>
<feature type="domain" description="Ig-like" evidence="14">
    <location>
        <begin position="131"/>
        <end position="220"/>
    </location>
</feature>
<evidence type="ECO:0000256" key="3">
    <source>
        <dbReference type="ARBA" id="ARBA00022729"/>
    </source>
</evidence>
<dbReference type="GO" id="GO:0007411">
    <property type="term" value="P:axon guidance"/>
    <property type="evidence" value="ECO:0007669"/>
    <property type="project" value="TreeGrafter"/>
</dbReference>
<dbReference type="InterPro" id="IPR007110">
    <property type="entry name" value="Ig-like_dom"/>
</dbReference>
<comment type="subcellular location">
    <subcellularLocation>
        <location evidence="1">Membrane</location>
        <topology evidence="1">Single-pass membrane protein</topology>
    </subcellularLocation>
</comment>
<sequence length="989" mass="109331">PSPHPVRTLRSGMIIPCLLLSLLGVTATQGWSIHIQPSGERLLNRVADENFLVVCSVKEYDGIASNVQVNWIRDNEVIRAGGRIMTIEKPLSSQLMIVRARKEDSGDYMCQVKLNGTIKVEPAKITFIKAPKFVEPKTDQHPEDGSDGEIECRVDAEPGVEMIWQFNGDTLGESSTRAYEFKDNKQILVIPRFDSKKDDGLYLCNAAQFSSFETLHINVTAYSRPSITIFESPKEDLGFEGQSAQFKCAATGKPAPTYKWFKVAEDEEITASDLYTVEDGLLVVNTLAASNSGQYKCVATNEIGEDDKTAKLNVFLKPVVQKIPNARKEDGEEVTFTCEFKGEGKVNAKFIFGEEEYKLGGEDEEEKEEDGDEDRKEEETTNDANDDEEEEEGTDEEKKENEEDGNGEEEHDGDEHHHEEDEETTTAEDVDDEADNTSDVSDEMAKEMHDATPNDEDGDHLEGGHHGNHEARIEHVDAILAPATEMEDEEVISTTEASNEIEEEDKDENEVATTEINEDGDNDEDETTTGDAKDEDEDEEKKWKRFVRDITSERVSVKEEEGVLTLTIRRLTASDAGDYQCVVENEAGRTVRSTSLAITHAPEITKFEREPVRASDGDDFTLRCAASAVPDPIWSWKRNGVELDADGTRVTIDFDASSSSLSIKEAIKEDFGSIECTASNGVGEPATVTMTVVRVVAPSTPSAPNCREHLFPNYGQCTFNPDDFESDEGDATPEKIVFFVATTDEAKEEGFDFQTQARNFTVNYNGAKMRLHSLNVNKGYAVRAMAVNEAGESELSPQATMETTDPWTPEAPYEVDVKCDTSCEVSWKEPNNHGAPITSYKIELVEIEADENNDFVQLDKVEYDVEEDDDSFVIPSMKPNTRYEISVIAANDVGQSAATQIVVDTPETVSSSPLTLENLSSTKSIAILVVILFLVVFVIDAVCSFCFGCGVLACCLRRCRADSHKKNAGTDLESGKTAESGRLLDGPAR</sequence>
<feature type="region of interest" description="Disordered" evidence="11">
    <location>
        <begin position="966"/>
        <end position="989"/>
    </location>
</feature>
<dbReference type="PANTHER" id="PTHR10075:SF85">
    <property type="entry name" value="NCAM (NEURAL CELL ADHESION MOLECULE) HOMOLOG"/>
    <property type="match status" value="1"/>
</dbReference>
<evidence type="ECO:0000256" key="10">
    <source>
        <dbReference type="ARBA" id="ARBA00023319"/>
    </source>
</evidence>
<feature type="chain" id="PRO_5043461923" evidence="13">
    <location>
        <begin position="31"/>
        <end position="989"/>
    </location>
</feature>
<evidence type="ECO:0000256" key="12">
    <source>
        <dbReference type="SAM" id="Phobius"/>
    </source>
</evidence>
<organism evidence="16 17">
    <name type="scientific">Pristionchus entomophagus</name>
    <dbReference type="NCBI Taxonomy" id="358040"/>
    <lineage>
        <taxon>Eukaryota</taxon>
        <taxon>Metazoa</taxon>
        <taxon>Ecdysozoa</taxon>
        <taxon>Nematoda</taxon>
        <taxon>Chromadorea</taxon>
        <taxon>Rhabditida</taxon>
        <taxon>Rhabditina</taxon>
        <taxon>Diplogasteromorpha</taxon>
        <taxon>Diplogasteroidea</taxon>
        <taxon>Neodiplogasteridae</taxon>
        <taxon>Pristionchus</taxon>
    </lineage>
</organism>
<keyword evidence="6 12" id="KW-1133">Transmembrane helix</keyword>
<evidence type="ECO:0000259" key="15">
    <source>
        <dbReference type="PROSITE" id="PS50853"/>
    </source>
</evidence>
<evidence type="ECO:0000313" key="17">
    <source>
        <dbReference type="Proteomes" id="UP001432027"/>
    </source>
</evidence>
<dbReference type="GO" id="GO:0070593">
    <property type="term" value="P:dendrite self-avoidance"/>
    <property type="evidence" value="ECO:0007669"/>
    <property type="project" value="TreeGrafter"/>
</dbReference>
<dbReference type="GO" id="GO:0098632">
    <property type="term" value="F:cell-cell adhesion mediator activity"/>
    <property type="evidence" value="ECO:0007669"/>
    <property type="project" value="TreeGrafter"/>
</dbReference>
<dbReference type="Gene3D" id="2.60.40.10">
    <property type="entry name" value="Immunoglobulins"/>
    <property type="match status" value="6"/>
</dbReference>
<feature type="transmembrane region" description="Helical" evidence="12">
    <location>
        <begin position="925"/>
        <end position="956"/>
    </location>
</feature>
<feature type="compositionally biased region" description="Basic and acidic residues" evidence="11">
    <location>
        <begin position="460"/>
        <end position="477"/>
    </location>
</feature>
<keyword evidence="10" id="KW-0393">Immunoglobulin domain</keyword>
<dbReference type="GO" id="GO:0007156">
    <property type="term" value="P:homophilic cell adhesion via plasma membrane adhesion molecules"/>
    <property type="evidence" value="ECO:0007669"/>
    <property type="project" value="TreeGrafter"/>
</dbReference>
<keyword evidence="9" id="KW-0325">Glycoprotein</keyword>
<evidence type="ECO:0000256" key="7">
    <source>
        <dbReference type="ARBA" id="ARBA00023136"/>
    </source>
</evidence>
<dbReference type="EMBL" id="BTSX01000006">
    <property type="protein sequence ID" value="GMT05704.1"/>
    <property type="molecule type" value="Genomic_DNA"/>
</dbReference>
<dbReference type="PANTHER" id="PTHR10075">
    <property type="entry name" value="BASIGIN RELATED"/>
    <property type="match status" value="1"/>
</dbReference>
<gene>
    <name evidence="16" type="ORF">PENTCL1PPCAC_27878</name>
</gene>
<dbReference type="InterPro" id="IPR003599">
    <property type="entry name" value="Ig_sub"/>
</dbReference>
<evidence type="ECO:0000256" key="2">
    <source>
        <dbReference type="ARBA" id="ARBA00022692"/>
    </source>
</evidence>
<evidence type="ECO:0000313" key="16">
    <source>
        <dbReference type="EMBL" id="GMT05704.1"/>
    </source>
</evidence>
<protein>
    <submittedName>
        <fullName evidence="16">Uncharacterized protein</fullName>
    </submittedName>
</protein>